<dbReference type="PRINTS" id="PR00983">
    <property type="entry name" value="TRNASYNTHCYS"/>
</dbReference>
<dbReference type="Gene3D" id="3.40.50.620">
    <property type="entry name" value="HUPs"/>
    <property type="match status" value="1"/>
</dbReference>
<dbReference type="EC" id="6.1.1.16" evidence="6"/>
<dbReference type="Proteomes" id="UP000606991">
    <property type="component" value="Unassembled WGS sequence"/>
</dbReference>
<feature type="domain" description="tRNA synthetases class I catalytic" evidence="5">
    <location>
        <begin position="18"/>
        <end position="314"/>
    </location>
</feature>
<comment type="caution">
    <text evidence="7">The sequence shown here is derived from an EMBL/GenBank/DDBJ whole genome shotgun (WGS) entry which is preliminary data.</text>
</comment>
<evidence type="ECO:0000259" key="5">
    <source>
        <dbReference type="Pfam" id="PF01406"/>
    </source>
</evidence>
<dbReference type="Gene3D" id="1.20.120.640">
    <property type="entry name" value="Anticodon-binding domain of a subclass of class I aminoacyl-tRNA synthetases"/>
    <property type="match status" value="1"/>
</dbReference>
<keyword evidence="4" id="KW-0067">ATP-binding</keyword>
<dbReference type="GO" id="GO:0006423">
    <property type="term" value="P:cysteinyl-tRNA aminoacylation"/>
    <property type="evidence" value="ECO:0007669"/>
    <property type="project" value="TreeGrafter"/>
</dbReference>
<dbReference type="GO" id="GO:0005829">
    <property type="term" value="C:cytosol"/>
    <property type="evidence" value="ECO:0007669"/>
    <property type="project" value="TreeGrafter"/>
</dbReference>
<dbReference type="PANTHER" id="PTHR10890:SF3">
    <property type="entry name" value="CYSTEINE--TRNA LIGASE, CYTOPLASMIC"/>
    <property type="match status" value="1"/>
</dbReference>
<comment type="subunit">
    <text evidence="1">Monomer.</text>
</comment>
<organism evidence="7 8">
    <name type="scientific">Candidatus Aeolococcus gillhamiae</name>
    <dbReference type="NCBI Taxonomy" id="3127015"/>
    <lineage>
        <taxon>Bacteria</taxon>
        <taxon>Bacillati</taxon>
        <taxon>Candidatus Dormiibacterota</taxon>
        <taxon>Candidatus Dormibacteria</taxon>
        <taxon>Candidatus Aeolococcales</taxon>
        <taxon>Candidatus Aeolococcaceae</taxon>
        <taxon>Candidatus Aeolococcus</taxon>
    </lineage>
</organism>
<reference evidence="7 8" key="1">
    <citation type="journal article" date="2017" name="Nature">
        <title>Atmospheric trace gases support primary production in Antarctic desert surface soil.</title>
        <authorList>
            <person name="Ji M."/>
            <person name="Greening C."/>
            <person name="Vanwonterghem I."/>
            <person name="Carere C.R."/>
            <person name="Bay S.K."/>
            <person name="Steen J.A."/>
            <person name="Montgomery K."/>
            <person name="Lines T."/>
            <person name="Beardall J."/>
            <person name="van Dorst J."/>
            <person name="Snape I."/>
            <person name="Stott M.B."/>
            <person name="Hugenholtz P."/>
            <person name="Ferrari B.C."/>
        </authorList>
    </citation>
    <scope>NUCLEOTIDE SEQUENCE [LARGE SCALE GENOMIC DNA]</scope>
    <source>
        <strain evidence="7">RRmetagenome_bin12</strain>
    </source>
</reference>
<sequence>MQLFDTATEALATLTPRDGRVGMYVCGLTPYAGGHLGHAFTYHTFDVIARRLWADGVDVRSVRNVTDVDDDILRVARERGIDYRVLGDRETLRFDRDMADLGLLDVDAAPRATNRVPEMVDWINRLIARGSAYEVQGWVYFDVARFPRYGAFSGLDTVSMVALSRERGGDPDDARKRDPLDFVLWQPSLPDEPRWPSPWSSGRPGWHIECTVMAAAELPLPVDIHGGGDDLIFPHHESEIAQAVAGGVRSYVRHWVHVAMVGYQGEKMSKSLGNLVFVRDLLDRVPAAVIRLLLCAHHHRVAWEYDEAELDRAQARWLSYQTALGSEAMFTATDAQAVYDDFMTCIDDDLDTPGALVILDEVAGRPTLPRRTTGADVSAAQLIGPLLDVIGVPIAGL</sequence>
<evidence type="ECO:0000256" key="2">
    <source>
        <dbReference type="ARBA" id="ARBA00022598"/>
    </source>
</evidence>
<evidence type="ECO:0000313" key="9">
    <source>
        <dbReference type="Proteomes" id="UP000606991"/>
    </source>
</evidence>
<reference evidence="6 9" key="3">
    <citation type="submission" date="2020-10" db="EMBL/GenBank/DDBJ databases">
        <title>Ca. Dormibacterota MAGs.</title>
        <authorList>
            <person name="Montgomery K."/>
        </authorList>
    </citation>
    <scope>NUCLEOTIDE SEQUENCE [LARGE SCALE GENOMIC DNA]</scope>
    <source>
        <strain evidence="6">SC8812_S17_18</strain>
    </source>
</reference>
<dbReference type="GO" id="GO:0004817">
    <property type="term" value="F:cysteine-tRNA ligase activity"/>
    <property type="evidence" value="ECO:0007669"/>
    <property type="project" value="UniProtKB-EC"/>
</dbReference>
<reference evidence="7" key="2">
    <citation type="submission" date="2018-05" db="EMBL/GenBank/DDBJ databases">
        <authorList>
            <person name="Ferrari B."/>
        </authorList>
    </citation>
    <scope>NUCLEOTIDE SEQUENCE</scope>
    <source>
        <strain evidence="7">RRmetagenome_bin12</strain>
    </source>
</reference>
<dbReference type="InterPro" id="IPR032678">
    <property type="entry name" value="tRNA-synt_1_cat_dom"/>
</dbReference>
<evidence type="ECO:0000313" key="7">
    <source>
        <dbReference type="EMBL" id="PZR81990.1"/>
    </source>
</evidence>
<dbReference type="Proteomes" id="UP000248724">
    <property type="component" value="Unassembled WGS sequence"/>
</dbReference>
<keyword evidence="2 7" id="KW-0436">Ligase</keyword>
<dbReference type="AlphaFoldDB" id="A0A2W5Z9G7"/>
<gene>
    <name evidence="7" type="ORF">DLM65_04815</name>
    <name evidence="6" type="ORF">JF886_11085</name>
</gene>
<accession>A0A2W5Z9G7</accession>
<evidence type="ECO:0000313" key="6">
    <source>
        <dbReference type="EMBL" id="MBJ7595383.1"/>
    </source>
</evidence>
<evidence type="ECO:0000256" key="4">
    <source>
        <dbReference type="ARBA" id="ARBA00022840"/>
    </source>
</evidence>
<evidence type="ECO:0000256" key="3">
    <source>
        <dbReference type="ARBA" id="ARBA00022741"/>
    </source>
</evidence>
<dbReference type="EMBL" id="JAEKNS010000114">
    <property type="protein sequence ID" value="MBJ7595383.1"/>
    <property type="molecule type" value="Genomic_DNA"/>
</dbReference>
<evidence type="ECO:0000256" key="1">
    <source>
        <dbReference type="ARBA" id="ARBA00011245"/>
    </source>
</evidence>
<name>A0A2W5Z9G7_9BACT</name>
<dbReference type="Pfam" id="PF01406">
    <property type="entry name" value="tRNA-synt_1e"/>
    <property type="match status" value="1"/>
</dbReference>
<dbReference type="InterPro" id="IPR024909">
    <property type="entry name" value="Cys-tRNA/MSH_ligase"/>
</dbReference>
<keyword evidence="3" id="KW-0547">Nucleotide-binding</keyword>
<accession>A0A934N5Z9</accession>
<dbReference type="EMBL" id="QHBU01000086">
    <property type="protein sequence ID" value="PZR81990.1"/>
    <property type="molecule type" value="Genomic_DNA"/>
</dbReference>
<evidence type="ECO:0000313" key="8">
    <source>
        <dbReference type="Proteomes" id="UP000248724"/>
    </source>
</evidence>
<dbReference type="InterPro" id="IPR014729">
    <property type="entry name" value="Rossmann-like_a/b/a_fold"/>
</dbReference>
<proteinExistence type="predicted"/>
<protein>
    <submittedName>
        <fullName evidence="7">Cysteine--tRNA ligase</fullName>
        <ecNumber evidence="6">6.1.1.16</ecNumber>
    </submittedName>
</protein>
<dbReference type="GO" id="GO:0005524">
    <property type="term" value="F:ATP binding"/>
    <property type="evidence" value="ECO:0007669"/>
    <property type="project" value="UniProtKB-KW"/>
</dbReference>
<dbReference type="PANTHER" id="PTHR10890">
    <property type="entry name" value="CYSTEINYL-TRNA SYNTHETASE"/>
    <property type="match status" value="1"/>
</dbReference>
<dbReference type="RefSeq" id="WP_337312440.1">
    <property type="nucleotide sequence ID" value="NZ_JAEKNS010000114.1"/>
</dbReference>
<dbReference type="SUPFAM" id="SSF52374">
    <property type="entry name" value="Nucleotidylyl transferase"/>
    <property type="match status" value="1"/>
</dbReference>